<accession>A0A1X2HUE3</accession>
<dbReference type="PANTHER" id="PTHR10638:SF86">
    <property type="entry name" value="COPPER AMINE OXIDASE 1-RELATED"/>
    <property type="match status" value="1"/>
</dbReference>
<keyword evidence="9 15" id="KW-0186">Copper</keyword>
<dbReference type="Pfam" id="PF02728">
    <property type="entry name" value="Cu_amine_oxidN3"/>
    <property type="match status" value="1"/>
</dbReference>
<dbReference type="InterPro" id="IPR015798">
    <property type="entry name" value="Cu_amine_oxidase_C"/>
</dbReference>
<dbReference type="AlphaFoldDB" id="A0A1X2HUE3"/>
<evidence type="ECO:0000313" key="20">
    <source>
        <dbReference type="Proteomes" id="UP000242180"/>
    </source>
</evidence>
<comment type="catalytic activity">
    <reaction evidence="12">
        <text>a primary methyl amine + O2 + H2O = an aldehyde + H2O2 + NH4(+)</text>
        <dbReference type="Rhea" id="RHEA:16153"/>
        <dbReference type="ChEBI" id="CHEBI:15377"/>
        <dbReference type="ChEBI" id="CHEBI:15379"/>
        <dbReference type="ChEBI" id="CHEBI:16240"/>
        <dbReference type="ChEBI" id="CHEBI:17478"/>
        <dbReference type="ChEBI" id="CHEBI:28938"/>
        <dbReference type="ChEBI" id="CHEBI:228804"/>
        <dbReference type="EC" id="1.4.3.21"/>
    </reaction>
</comment>
<feature type="active site" description="Schiff-base intermediate with substrate; via topaquinone" evidence="13">
    <location>
        <position position="407"/>
    </location>
</feature>
<dbReference type="SUPFAM" id="SSF54416">
    <property type="entry name" value="Amine oxidase N-terminal region"/>
    <property type="match status" value="2"/>
</dbReference>
<dbReference type="SUPFAM" id="SSF49998">
    <property type="entry name" value="Amine oxidase catalytic domain"/>
    <property type="match status" value="1"/>
</dbReference>
<evidence type="ECO:0000256" key="6">
    <source>
        <dbReference type="ARBA" id="ARBA00022723"/>
    </source>
</evidence>
<evidence type="ECO:0000256" key="14">
    <source>
        <dbReference type="PIRSR" id="PIRSR600269-51"/>
    </source>
</evidence>
<sequence length="688" mass="79056">MATVKEMKTATASTKHPYAHPLDQLSGDEIMKVAQIVRQNKPTMNLVFNTITLKEPPKPVMMSYLGWDTSKPRITQVEREALVIILERPSMKCFEAVVSLDKENVKSFKYVPDVQPILTMDEMFEVEAVVLKDEKVQAECRELGITDMSQVFNDPWAIARHVNYPGREKRLMQALMYMRTCEDDNQYAHPLDFVPIIDLSTMKVIAIERIQPRDSKFTRPTIPQQQHNFLPEFIGEENYRKDVKPIIVQQPQGVSFTVKGNEIDWQKWNMRISMNYREGLVIHNVSYQDGLEKRPLFYRISLSEMVVPYADPYSPHFRKHAFDVGEYGLGLCTNSLALGCDCLGSIYYFDATFNDHEGKPFHVPNAVCMHEEDHGILFKHTDYRNGRAHTVRSRRLVISHIVTVANYDYGLYYYFYQDGTFEYEVKATGELNTHVMAEDETPGPYGVTVAPQINAQYHQHFFTMRIDPMIDGPNNSVAQYDTYPSPFPTGHPRNQYGNGFIYEPTILKDTIEGQQDGNFETSRFWKIINENRIHPYTKSPVGWKLMSKDLARFFPRQDSLVGERASFARKALWITPYKEEQMFAGGFYCNQSDGKDSVEHWANKERANVQNTDIVLWFTFGITHLPRVEDFPVMPVEMIGFMMKPANFFMANPALDVPPTNKGINKSVNANPEKAAAESCCSSSSNKL</sequence>
<dbReference type="GO" id="GO:0048038">
    <property type="term" value="F:quinone binding"/>
    <property type="evidence" value="ECO:0007669"/>
    <property type="project" value="InterPro"/>
</dbReference>
<dbReference type="InterPro" id="IPR016182">
    <property type="entry name" value="Cu_amine_oxidase_N-reg"/>
</dbReference>
<dbReference type="Proteomes" id="UP000242180">
    <property type="component" value="Unassembled WGS sequence"/>
</dbReference>
<feature type="modified residue" description="2',4',5'-topaquinone" evidence="14">
    <location>
        <position position="407"/>
    </location>
</feature>
<feature type="domain" description="Copper amine oxidase N2-terminal" evidence="17">
    <location>
        <begin position="20"/>
        <end position="110"/>
    </location>
</feature>
<evidence type="ECO:0000256" key="5">
    <source>
        <dbReference type="ARBA" id="ARBA00011738"/>
    </source>
</evidence>
<evidence type="ECO:0000256" key="9">
    <source>
        <dbReference type="ARBA" id="ARBA00023008"/>
    </source>
</evidence>
<proteinExistence type="inferred from homology"/>
<evidence type="ECO:0000259" key="17">
    <source>
        <dbReference type="Pfam" id="PF02727"/>
    </source>
</evidence>
<dbReference type="FunCoup" id="A0A1X2HUE3">
    <property type="interactions" value="56"/>
</dbReference>
<evidence type="ECO:0000259" key="16">
    <source>
        <dbReference type="Pfam" id="PF01179"/>
    </source>
</evidence>
<dbReference type="InterPro" id="IPR015802">
    <property type="entry name" value="Cu_amine_oxidase_N3"/>
</dbReference>
<evidence type="ECO:0000256" key="11">
    <source>
        <dbReference type="ARBA" id="ARBA00023211"/>
    </source>
</evidence>
<evidence type="ECO:0000256" key="13">
    <source>
        <dbReference type="PIRSR" id="PIRSR600269-50"/>
    </source>
</evidence>
<dbReference type="Gene3D" id="2.70.98.20">
    <property type="entry name" value="Copper amine oxidase, catalytic domain"/>
    <property type="match status" value="1"/>
</dbReference>
<keyword evidence="11" id="KW-0464">Manganese</keyword>
<dbReference type="PROSITE" id="PS01165">
    <property type="entry name" value="COPPER_AMINE_OXID_2"/>
    <property type="match status" value="1"/>
</dbReference>
<comment type="cofactor">
    <cofactor evidence="3">
        <name>Zn(2+)</name>
        <dbReference type="ChEBI" id="CHEBI:29105"/>
    </cofactor>
</comment>
<dbReference type="InterPro" id="IPR036460">
    <property type="entry name" value="Cu_amine_oxidase_C_sf"/>
</dbReference>
<comment type="subunit">
    <text evidence="5">Homodimer.</text>
</comment>
<evidence type="ECO:0000256" key="10">
    <source>
        <dbReference type="ARBA" id="ARBA00023157"/>
    </source>
</evidence>
<keyword evidence="6 15" id="KW-0479">Metal-binding</keyword>
<reference evidence="19 20" key="1">
    <citation type="submission" date="2016-07" db="EMBL/GenBank/DDBJ databases">
        <title>Pervasive Adenine N6-methylation of Active Genes in Fungi.</title>
        <authorList>
            <consortium name="DOE Joint Genome Institute"/>
            <person name="Mondo S.J."/>
            <person name="Dannebaum R.O."/>
            <person name="Kuo R.C."/>
            <person name="Labutti K."/>
            <person name="Haridas S."/>
            <person name="Kuo A."/>
            <person name="Salamov A."/>
            <person name="Ahrendt S.R."/>
            <person name="Lipzen A."/>
            <person name="Sullivan W."/>
            <person name="Andreopoulos W.B."/>
            <person name="Clum A."/>
            <person name="Lindquist E."/>
            <person name="Daum C."/>
            <person name="Ramamoorthy G.K."/>
            <person name="Gryganskyi A."/>
            <person name="Culley D."/>
            <person name="Magnuson J.K."/>
            <person name="James T.Y."/>
            <person name="O'Malley M.A."/>
            <person name="Stajich J.E."/>
            <person name="Spatafora J.W."/>
            <person name="Visel A."/>
            <person name="Grigoriev I.V."/>
        </authorList>
    </citation>
    <scope>NUCLEOTIDE SEQUENCE [LARGE SCALE GENOMIC DNA]</scope>
    <source>
        <strain evidence="19 20">NRRL 2496</strain>
    </source>
</reference>
<evidence type="ECO:0000256" key="2">
    <source>
        <dbReference type="ARBA" id="ARBA00001936"/>
    </source>
</evidence>
<comment type="caution">
    <text evidence="19">The sequence shown here is derived from an EMBL/GenBank/DDBJ whole genome shotgun (WGS) entry which is preliminary data.</text>
</comment>
<organism evidence="19 20">
    <name type="scientific">Syncephalastrum racemosum</name>
    <name type="common">Filamentous fungus</name>
    <dbReference type="NCBI Taxonomy" id="13706"/>
    <lineage>
        <taxon>Eukaryota</taxon>
        <taxon>Fungi</taxon>
        <taxon>Fungi incertae sedis</taxon>
        <taxon>Mucoromycota</taxon>
        <taxon>Mucoromycotina</taxon>
        <taxon>Mucoromycetes</taxon>
        <taxon>Mucorales</taxon>
        <taxon>Syncephalastraceae</taxon>
        <taxon>Syncephalastrum</taxon>
    </lineage>
</organism>
<dbReference type="GO" id="GO:0005507">
    <property type="term" value="F:copper ion binding"/>
    <property type="evidence" value="ECO:0007669"/>
    <property type="project" value="InterPro"/>
</dbReference>
<evidence type="ECO:0000256" key="7">
    <source>
        <dbReference type="ARBA" id="ARBA00022772"/>
    </source>
</evidence>
<comment type="cofactor">
    <cofactor evidence="15">
        <name>Cu cation</name>
        <dbReference type="ChEBI" id="CHEBI:23378"/>
    </cofactor>
    <text evidence="15">Contains 1 topaquinone per subunit.</text>
</comment>
<dbReference type="GO" id="GO:0008131">
    <property type="term" value="F:primary methylamine oxidase activity"/>
    <property type="evidence" value="ECO:0007669"/>
    <property type="project" value="UniProtKB-EC"/>
</dbReference>
<dbReference type="OMA" id="RYWQNYF"/>
<keyword evidence="7 13" id="KW-0801">TPQ</keyword>
<feature type="domain" description="Copper amine oxidase catalytic" evidence="16">
    <location>
        <begin position="248"/>
        <end position="655"/>
    </location>
</feature>
<dbReference type="Pfam" id="PF01179">
    <property type="entry name" value="Cu_amine_oxid"/>
    <property type="match status" value="1"/>
</dbReference>
<evidence type="ECO:0000313" key="19">
    <source>
        <dbReference type="EMBL" id="ORZ03215.1"/>
    </source>
</evidence>
<dbReference type="FunFam" id="2.70.98.20:FF:000001">
    <property type="entry name" value="Amine oxidase"/>
    <property type="match status" value="1"/>
</dbReference>
<comment type="similarity">
    <text evidence="4 15">Belongs to the copper/topaquinone oxidase family.</text>
</comment>
<name>A0A1X2HUE3_SYNRA</name>
<evidence type="ECO:0000256" key="4">
    <source>
        <dbReference type="ARBA" id="ARBA00007983"/>
    </source>
</evidence>
<evidence type="ECO:0000256" key="12">
    <source>
        <dbReference type="ARBA" id="ARBA00048032"/>
    </source>
</evidence>
<comment type="cofactor">
    <cofactor evidence="2">
        <name>Mn(2+)</name>
        <dbReference type="ChEBI" id="CHEBI:29035"/>
    </cofactor>
</comment>
<comment type="cofactor">
    <cofactor evidence="1">
        <name>Cu cation</name>
        <dbReference type="ChEBI" id="CHEBI:23378"/>
    </cofactor>
</comment>
<feature type="domain" description="Copper amine oxidase N3-terminal" evidence="18">
    <location>
        <begin position="116"/>
        <end position="209"/>
    </location>
</feature>
<gene>
    <name evidence="19" type="ORF">BCR43DRAFT_429520</name>
</gene>
<evidence type="ECO:0000256" key="3">
    <source>
        <dbReference type="ARBA" id="ARBA00001947"/>
    </source>
</evidence>
<dbReference type="GO" id="GO:0009308">
    <property type="term" value="P:amine metabolic process"/>
    <property type="evidence" value="ECO:0007669"/>
    <property type="project" value="UniProtKB-UniRule"/>
</dbReference>
<evidence type="ECO:0000256" key="1">
    <source>
        <dbReference type="ARBA" id="ARBA00001935"/>
    </source>
</evidence>
<evidence type="ECO:0000256" key="15">
    <source>
        <dbReference type="RuleBase" id="RU000672"/>
    </source>
</evidence>
<keyword evidence="20" id="KW-1185">Reference proteome</keyword>
<dbReference type="Pfam" id="PF02727">
    <property type="entry name" value="Cu_amine_oxidN2"/>
    <property type="match status" value="1"/>
</dbReference>
<evidence type="ECO:0000256" key="8">
    <source>
        <dbReference type="ARBA" id="ARBA00023002"/>
    </source>
</evidence>
<dbReference type="InterPro" id="IPR049947">
    <property type="entry name" value="Cu_Am_Ox_Cu-bd"/>
</dbReference>
<dbReference type="InParanoid" id="A0A1X2HUE3"/>
<dbReference type="OrthoDB" id="5379943at2759"/>
<dbReference type="EC" id="1.4.3.-" evidence="15"/>
<dbReference type="InterPro" id="IPR000269">
    <property type="entry name" value="Cu_amine_oxidase"/>
</dbReference>
<dbReference type="Gene3D" id="3.10.450.40">
    <property type="match status" value="2"/>
</dbReference>
<feature type="active site" description="Proton acceptor" evidence="13">
    <location>
        <position position="323"/>
    </location>
</feature>
<dbReference type="InterPro" id="IPR049948">
    <property type="entry name" value="Cu_Am_ox_TPQ-bd"/>
</dbReference>
<protein>
    <recommendedName>
        <fullName evidence="15">Amine oxidase</fullName>
        <ecNumber evidence="15">1.4.3.-</ecNumber>
    </recommendedName>
</protein>
<dbReference type="InterPro" id="IPR015800">
    <property type="entry name" value="Cu_amine_oxidase_N2"/>
</dbReference>
<keyword evidence="10" id="KW-1015">Disulfide bond</keyword>
<dbReference type="NCBIfam" id="NF008559">
    <property type="entry name" value="PRK11504.1"/>
    <property type="match status" value="1"/>
</dbReference>
<evidence type="ECO:0000259" key="18">
    <source>
        <dbReference type="Pfam" id="PF02728"/>
    </source>
</evidence>
<dbReference type="PROSITE" id="PS01164">
    <property type="entry name" value="COPPER_AMINE_OXID_1"/>
    <property type="match status" value="1"/>
</dbReference>
<dbReference type="EMBL" id="MCGN01000001">
    <property type="protein sequence ID" value="ORZ03215.1"/>
    <property type="molecule type" value="Genomic_DNA"/>
</dbReference>
<comment type="PTM">
    <text evidence="14 15">Topaquinone (TPQ) is generated by copper-dependent autoxidation of a specific tyrosyl residue.</text>
</comment>
<keyword evidence="8 15" id="KW-0560">Oxidoreductase</keyword>
<dbReference type="PANTHER" id="PTHR10638">
    <property type="entry name" value="COPPER AMINE OXIDASE"/>
    <property type="match status" value="1"/>
</dbReference>
<dbReference type="STRING" id="13706.A0A1X2HUE3"/>